<keyword evidence="1" id="KW-1133">Transmembrane helix</keyword>
<feature type="transmembrane region" description="Helical" evidence="1">
    <location>
        <begin position="59"/>
        <end position="80"/>
    </location>
</feature>
<evidence type="ECO:0000256" key="1">
    <source>
        <dbReference type="SAM" id="Phobius"/>
    </source>
</evidence>
<accession>A0A9W9DFZ9</accession>
<organism evidence="2 3">
    <name type="scientific">Lentinula aciculospora</name>
    <dbReference type="NCBI Taxonomy" id="153920"/>
    <lineage>
        <taxon>Eukaryota</taxon>
        <taxon>Fungi</taxon>
        <taxon>Dikarya</taxon>
        <taxon>Basidiomycota</taxon>
        <taxon>Agaricomycotina</taxon>
        <taxon>Agaricomycetes</taxon>
        <taxon>Agaricomycetidae</taxon>
        <taxon>Agaricales</taxon>
        <taxon>Marasmiineae</taxon>
        <taxon>Omphalotaceae</taxon>
        <taxon>Lentinula</taxon>
    </lineage>
</organism>
<protein>
    <submittedName>
        <fullName evidence="2">Uncharacterized protein</fullName>
    </submittedName>
</protein>
<dbReference type="AlphaFoldDB" id="A0A9W9DFZ9"/>
<evidence type="ECO:0000313" key="2">
    <source>
        <dbReference type="EMBL" id="KAJ4468780.1"/>
    </source>
</evidence>
<proteinExistence type="predicted"/>
<sequence length="89" mass="10328">MNMTVFTPSPFIIPYFLNSVQRSLHIFSLFDTNSNLFIQLAFMSTTILFLLLAFTSARIIFSCFLFTACYYLHLLCLHLYHQLAGVHIL</sequence>
<comment type="caution">
    <text evidence="2">The sequence shown here is derived from an EMBL/GenBank/DDBJ whole genome shotgun (WGS) entry which is preliminary data.</text>
</comment>
<keyword evidence="1" id="KW-0472">Membrane</keyword>
<reference evidence="2" key="1">
    <citation type="submission" date="2022-08" db="EMBL/GenBank/DDBJ databases">
        <title>A Global Phylogenomic Analysis of the Shiitake Genus Lentinula.</title>
        <authorList>
            <consortium name="DOE Joint Genome Institute"/>
            <person name="Sierra-Patev S."/>
            <person name="Min B."/>
            <person name="Naranjo-Ortiz M."/>
            <person name="Looney B."/>
            <person name="Konkel Z."/>
            <person name="Slot J.C."/>
            <person name="Sakamoto Y."/>
            <person name="Steenwyk J.L."/>
            <person name="Rokas A."/>
            <person name="Carro J."/>
            <person name="Camarero S."/>
            <person name="Ferreira P."/>
            <person name="Molpeceres G."/>
            <person name="Ruiz-Duenas F.J."/>
            <person name="Serrano A."/>
            <person name="Henrissat B."/>
            <person name="Drula E."/>
            <person name="Hughes K.W."/>
            <person name="Mata J.L."/>
            <person name="Ishikawa N.K."/>
            <person name="Vargas-Isla R."/>
            <person name="Ushijima S."/>
            <person name="Smith C.A."/>
            <person name="Ahrendt S."/>
            <person name="Andreopoulos W."/>
            <person name="He G."/>
            <person name="Labutti K."/>
            <person name="Lipzen A."/>
            <person name="Ng V."/>
            <person name="Riley R."/>
            <person name="Sandor L."/>
            <person name="Barry K."/>
            <person name="Martinez A.T."/>
            <person name="Xiao Y."/>
            <person name="Gibbons J.G."/>
            <person name="Terashima K."/>
            <person name="Grigoriev I.V."/>
            <person name="Hibbett D.S."/>
        </authorList>
    </citation>
    <scope>NUCLEOTIDE SEQUENCE</scope>
    <source>
        <strain evidence="2">JLM2183</strain>
    </source>
</reference>
<dbReference type="Proteomes" id="UP001150266">
    <property type="component" value="Unassembled WGS sequence"/>
</dbReference>
<name>A0A9W9DFZ9_9AGAR</name>
<feature type="transmembrane region" description="Helical" evidence="1">
    <location>
        <begin position="36"/>
        <end position="54"/>
    </location>
</feature>
<keyword evidence="3" id="KW-1185">Reference proteome</keyword>
<dbReference type="EMBL" id="JAOTPV010000034">
    <property type="protein sequence ID" value="KAJ4468780.1"/>
    <property type="molecule type" value="Genomic_DNA"/>
</dbReference>
<evidence type="ECO:0000313" key="3">
    <source>
        <dbReference type="Proteomes" id="UP001150266"/>
    </source>
</evidence>
<keyword evidence="1" id="KW-0812">Transmembrane</keyword>
<gene>
    <name evidence="2" type="ORF">J3R30DRAFT_3554097</name>
</gene>